<dbReference type="Pfam" id="PF01618">
    <property type="entry name" value="MotA_ExbB"/>
    <property type="match status" value="1"/>
</dbReference>
<reference evidence="11 12" key="1">
    <citation type="submission" date="2017-03" db="EMBL/GenBank/DDBJ databases">
        <title>Complete genome sequence of the novel DNRA strain Pseudomonas sp. S-6-2 isolated from Chinese polluted river sediment. Journal of Biotechnology.</title>
        <authorList>
            <person name="Li J."/>
            <person name="Xiang F."/>
            <person name="Wang L."/>
            <person name="Xi L."/>
            <person name="Liu J."/>
        </authorList>
    </citation>
    <scope>NUCLEOTIDE SEQUENCE [LARGE SCALE GENOMIC DNA]</scope>
    <source>
        <strain evidence="11 12">S-6-2</strain>
    </source>
</reference>
<feature type="transmembrane region" description="Helical" evidence="9">
    <location>
        <begin position="6"/>
        <end position="32"/>
    </location>
</feature>
<dbReference type="PANTHER" id="PTHR30625">
    <property type="entry name" value="PROTEIN TOLQ"/>
    <property type="match status" value="1"/>
</dbReference>
<evidence type="ECO:0000256" key="8">
    <source>
        <dbReference type="RuleBase" id="RU004057"/>
    </source>
</evidence>
<sequence>MWPLELPSWFLAQGAVAWPLLMCSILTLALLLERVVTLAGMPGLGERDCREAARQCRDCSSNEPDAARLGWRHGVCLLRVHSHLPRGQREELLGVWLVHVQQRLQRRLRLLQLIGVLSPMLGLLGTVLGMLGMFQAIAGDGGPVTPGVLADGLFQALYSTAWGLLIALPALGGGQALGLWSSSYVERLQQLLNRCMLAMDGLEPDAVVGASPLSGSQLVNA</sequence>
<feature type="transmembrane region" description="Helical" evidence="9">
    <location>
        <begin position="157"/>
        <end position="180"/>
    </location>
</feature>
<feature type="transmembrane region" description="Helical" evidence="9">
    <location>
        <begin position="110"/>
        <end position="137"/>
    </location>
</feature>
<dbReference type="RefSeq" id="WP_080048448.1">
    <property type="nucleotide sequence ID" value="NZ_CP020100.1"/>
</dbReference>
<dbReference type="InterPro" id="IPR002898">
    <property type="entry name" value="MotA_ExbB_proton_chnl"/>
</dbReference>
<keyword evidence="7 9" id="KW-0472">Membrane</keyword>
<evidence type="ECO:0000256" key="3">
    <source>
        <dbReference type="ARBA" id="ARBA00022475"/>
    </source>
</evidence>
<dbReference type="EMBL" id="CP020100">
    <property type="protein sequence ID" value="AQZ93590.1"/>
    <property type="molecule type" value="Genomic_DNA"/>
</dbReference>
<evidence type="ECO:0000313" key="11">
    <source>
        <dbReference type="EMBL" id="AQZ93590.1"/>
    </source>
</evidence>
<organism evidence="11 12">
    <name type="scientific">Halopseudomonas phragmitis</name>
    <dbReference type="NCBI Taxonomy" id="1931241"/>
    <lineage>
        <taxon>Bacteria</taxon>
        <taxon>Pseudomonadati</taxon>
        <taxon>Pseudomonadota</taxon>
        <taxon>Gammaproteobacteria</taxon>
        <taxon>Pseudomonadales</taxon>
        <taxon>Pseudomonadaceae</taxon>
        <taxon>Halopseudomonas</taxon>
    </lineage>
</organism>
<dbReference type="AlphaFoldDB" id="A0A1V0B129"/>
<dbReference type="GO" id="GO:0017038">
    <property type="term" value="P:protein import"/>
    <property type="evidence" value="ECO:0007669"/>
    <property type="project" value="TreeGrafter"/>
</dbReference>
<gene>
    <name evidence="11" type="ORF">BVH74_01910</name>
</gene>
<keyword evidence="3" id="KW-1003">Cell membrane</keyword>
<dbReference type="PANTHER" id="PTHR30625:SF15">
    <property type="entry name" value="BIOPOLYMER TRANSPORT PROTEIN EXBB"/>
    <property type="match status" value="1"/>
</dbReference>
<evidence type="ECO:0000256" key="4">
    <source>
        <dbReference type="ARBA" id="ARBA00022692"/>
    </source>
</evidence>
<name>A0A1V0B129_9GAMM</name>
<comment type="similarity">
    <text evidence="8">Belongs to the exbB/tolQ family.</text>
</comment>
<accession>A0A1V0B129</accession>
<comment type="subcellular location">
    <subcellularLocation>
        <location evidence="1">Cell membrane</location>
        <topology evidence="1">Multi-pass membrane protein</topology>
    </subcellularLocation>
    <subcellularLocation>
        <location evidence="8">Membrane</location>
        <topology evidence="8">Multi-pass membrane protein</topology>
    </subcellularLocation>
</comment>
<dbReference type="Proteomes" id="UP000243488">
    <property type="component" value="Chromosome"/>
</dbReference>
<evidence type="ECO:0000256" key="5">
    <source>
        <dbReference type="ARBA" id="ARBA00022927"/>
    </source>
</evidence>
<dbReference type="GO" id="GO:0005886">
    <property type="term" value="C:plasma membrane"/>
    <property type="evidence" value="ECO:0007669"/>
    <property type="project" value="UniProtKB-SubCell"/>
</dbReference>
<evidence type="ECO:0000256" key="9">
    <source>
        <dbReference type="SAM" id="Phobius"/>
    </source>
</evidence>
<protein>
    <recommendedName>
        <fullName evidence="10">MotA/TolQ/ExbB proton channel domain-containing protein</fullName>
    </recommendedName>
</protein>
<evidence type="ECO:0000313" key="12">
    <source>
        <dbReference type="Proteomes" id="UP000243488"/>
    </source>
</evidence>
<evidence type="ECO:0000256" key="1">
    <source>
        <dbReference type="ARBA" id="ARBA00004651"/>
    </source>
</evidence>
<dbReference type="InterPro" id="IPR050790">
    <property type="entry name" value="ExbB/TolQ_transport"/>
</dbReference>
<dbReference type="KEGG" id="ppha:BVH74_01910"/>
<keyword evidence="12" id="KW-1185">Reference proteome</keyword>
<proteinExistence type="inferred from homology"/>
<evidence type="ECO:0000259" key="10">
    <source>
        <dbReference type="Pfam" id="PF01618"/>
    </source>
</evidence>
<dbReference type="STRING" id="1931241.BVH74_01910"/>
<evidence type="ECO:0000256" key="7">
    <source>
        <dbReference type="ARBA" id="ARBA00023136"/>
    </source>
</evidence>
<keyword evidence="2 8" id="KW-0813">Transport</keyword>
<keyword evidence="4 9" id="KW-0812">Transmembrane</keyword>
<keyword evidence="5 8" id="KW-0653">Protein transport</keyword>
<feature type="domain" description="MotA/TolQ/ExbB proton channel" evidence="10">
    <location>
        <begin position="90"/>
        <end position="188"/>
    </location>
</feature>
<evidence type="ECO:0000256" key="2">
    <source>
        <dbReference type="ARBA" id="ARBA00022448"/>
    </source>
</evidence>
<keyword evidence="6 9" id="KW-1133">Transmembrane helix</keyword>
<evidence type="ECO:0000256" key="6">
    <source>
        <dbReference type="ARBA" id="ARBA00022989"/>
    </source>
</evidence>